<dbReference type="AlphaFoldDB" id="W6ZXV6"/>
<reference evidence="2 3" key="1">
    <citation type="submission" date="2013-02" db="EMBL/GenBank/DDBJ databases">
        <title>The Genome Sequence of Plasmodium inui San Antonio 1.</title>
        <authorList>
            <consortium name="The Broad Institute Genome Sequencing Platform"/>
            <consortium name="The Broad Institute Genome Sequencing Center for Infectious Disease"/>
            <person name="Neafsey D."/>
            <person name="Cheeseman I."/>
            <person name="Volkman S."/>
            <person name="Adams J."/>
            <person name="Walker B."/>
            <person name="Young S.K."/>
            <person name="Zeng Q."/>
            <person name="Gargeya S."/>
            <person name="Fitzgerald M."/>
            <person name="Haas B."/>
            <person name="Abouelleil A."/>
            <person name="Alvarado L."/>
            <person name="Arachchi H.M."/>
            <person name="Berlin A.M."/>
            <person name="Chapman S.B."/>
            <person name="Dewar J."/>
            <person name="Goldberg J."/>
            <person name="Griggs A."/>
            <person name="Gujja S."/>
            <person name="Hansen M."/>
            <person name="Howarth C."/>
            <person name="Imamovic A."/>
            <person name="Larimer J."/>
            <person name="McCowan C."/>
            <person name="Murphy C."/>
            <person name="Neiman D."/>
            <person name="Pearson M."/>
            <person name="Priest M."/>
            <person name="Roberts A."/>
            <person name="Saif S."/>
            <person name="Shea T."/>
            <person name="Sisk P."/>
            <person name="Sykes S."/>
            <person name="Wortman J."/>
            <person name="Nusbaum C."/>
            <person name="Birren B."/>
        </authorList>
    </citation>
    <scope>NUCLEOTIDE SEQUENCE [LARGE SCALE GENOMIC DNA]</scope>
    <source>
        <strain evidence="2 3">San Antonio 1</strain>
    </source>
</reference>
<evidence type="ECO:0000256" key="1">
    <source>
        <dbReference type="SAM" id="MobiDB-lite"/>
    </source>
</evidence>
<organism evidence="2 3">
    <name type="scientific">Plasmodium inui San Antonio 1</name>
    <dbReference type="NCBI Taxonomy" id="1237626"/>
    <lineage>
        <taxon>Eukaryota</taxon>
        <taxon>Sar</taxon>
        <taxon>Alveolata</taxon>
        <taxon>Apicomplexa</taxon>
        <taxon>Aconoidasida</taxon>
        <taxon>Haemosporida</taxon>
        <taxon>Plasmodiidae</taxon>
        <taxon>Plasmodium</taxon>
        <taxon>Plasmodium (Plasmodium)</taxon>
    </lineage>
</organism>
<accession>W6ZXV6</accession>
<feature type="compositionally biased region" description="Basic residues" evidence="1">
    <location>
        <begin position="31"/>
        <end position="40"/>
    </location>
</feature>
<feature type="compositionally biased region" description="Basic and acidic residues" evidence="1">
    <location>
        <begin position="1"/>
        <end position="18"/>
    </location>
</feature>
<keyword evidence="3" id="KW-1185">Reference proteome</keyword>
<sequence>MGRNKSEGGRGNDREIKTQDPGTGEGNAHLTWRKLRWTRLKQREGTPPPKRDKTAKTGERYKHMKMNEGRVKDPPGQ</sequence>
<protein>
    <submittedName>
        <fullName evidence="2">Uncharacterized protein</fullName>
    </submittedName>
</protein>
<dbReference type="GeneID" id="20040796"/>
<feature type="region of interest" description="Disordered" evidence="1">
    <location>
        <begin position="1"/>
        <end position="77"/>
    </location>
</feature>
<dbReference type="Proteomes" id="UP000030640">
    <property type="component" value="Unassembled WGS sequence"/>
</dbReference>
<dbReference type="RefSeq" id="XP_008819315.1">
    <property type="nucleotide sequence ID" value="XM_008821093.1"/>
</dbReference>
<proteinExistence type="predicted"/>
<evidence type="ECO:0000313" key="3">
    <source>
        <dbReference type="Proteomes" id="UP000030640"/>
    </source>
</evidence>
<evidence type="ECO:0000313" key="2">
    <source>
        <dbReference type="EMBL" id="EUD64095.1"/>
    </source>
</evidence>
<feature type="compositionally biased region" description="Basic and acidic residues" evidence="1">
    <location>
        <begin position="41"/>
        <end position="77"/>
    </location>
</feature>
<gene>
    <name evidence="2" type="ORF">C922_05522</name>
</gene>
<dbReference type="VEuPathDB" id="PlasmoDB:C922_05522"/>
<name>W6ZXV6_9APIC</name>
<dbReference type="EMBL" id="KI965547">
    <property type="protein sequence ID" value="EUD64095.1"/>
    <property type="molecule type" value="Genomic_DNA"/>
</dbReference>